<protein>
    <submittedName>
        <fullName evidence="1">Uncharacterized protein</fullName>
    </submittedName>
</protein>
<evidence type="ECO:0000313" key="1">
    <source>
        <dbReference type="EMBL" id="KAL0399297.1"/>
    </source>
</evidence>
<reference evidence="1" key="1">
    <citation type="submission" date="2020-06" db="EMBL/GenBank/DDBJ databases">
        <authorList>
            <person name="Li T."/>
            <person name="Hu X."/>
            <person name="Zhang T."/>
            <person name="Song X."/>
            <person name="Zhang H."/>
            <person name="Dai N."/>
            <person name="Sheng W."/>
            <person name="Hou X."/>
            <person name="Wei L."/>
        </authorList>
    </citation>
    <scope>NUCLEOTIDE SEQUENCE</scope>
    <source>
        <strain evidence="1">G02</strain>
        <tissue evidence="1">Leaf</tissue>
    </source>
</reference>
<reference evidence="1" key="2">
    <citation type="journal article" date="2024" name="Plant">
        <title>Genomic evolution and insights into agronomic trait innovations of Sesamum species.</title>
        <authorList>
            <person name="Miao H."/>
            <person name="Wang L."/>
            <person name="Qu L."/>
            <person name="Liu H."/>
            <person name="Sun Y."/>
            <person name="Le M."/>
            <person name="Wang Q."/>
            <person name="Wei S."/>
            <person name="Zheng Y."/>
            <person name="Lin W."/>
            <person name="Duan Y."/>
            <person name="Cao H."/>
            <person name="Xiong S."/>
            <person name="Wang X."/>
            <person name="Wei L."/>
            <person name="Li C."/>
            <person name="Ma Q."/>
            <person name="Ju M."/>
            <person name="Zhao R."/>
            <person name="Li G."/>
            <person name="Mu C."/>
            <person name="Tian Q."/>
            <person name="Mei H."/>
            <person name="Zhang T."/>
            <person name="Gao T."/>
            <person name="Zhang H."/>
        </authorList>
    </citation>
    <scope>NUCLEOTIDE SEQUENCE</scope>
    <source>
        <strain evidence="1">G02</strain>
    </source>
</reference>
<dbReference type="EMBL" id="JACGWJ010000009">
    <property type="protein sequence ID" value="KAL0399297.1"/>
    <property type="molecule type" value="Genomic_DNA"/>
</dbReference>
<accession>A0AAW2T419</accession>
<sequence length="128" mass="15001">MTSRMDWKELEPDNSKISQDLREIQKTVQDYGHRLVHIPMKIENLSQKIDEILKILPDLQKGLTDLKTEVAYLKKNQRDSSETSKSRQELIRDTLGTVPLLHQKEKAMEVPKPKTRDERIREVINAIK</sequence>
<comment type="caution">
    <text evidence="1">The sequence shown here is derived from an EMBL/GenBank/DDBJ whole genome shotgun (WGS) entry which is preliminary data.</text>
</comment>
<name>A0AAW2T419_SESRA</name>
<dbReference type="AlphaFoldDB" id="A0AAW2T419"/>
<proteinExistence type="predicted"/>
<organism evidence="1">
    <name type="scientific">Sesamum radiatum</name>
    <name type="common">Black benniseed</name>
    <dbReference type="NCBI Taxonomy" id="300843"/>
    <lineage>
        <taxon>Eukaryota</taxon>
        <taxon>Viridiplantae</taxon>
        <taxon>Streptophyta</taxon>
        <taxon>Embryophyta</taxon>
        <taxon>Tracheophyta</taxon>
        <taxon>Spermatophyta</taxon>
        <taxon>Magnoliopsida</taxon>
        <taxon>eudicotyledons</taxon>
        <taxon>Gunneridae</taxon>
        <taxon>Pentapetalae</taxon>
        <taxon>asterids</taxon>
        <taxon>lamiids</taxon>
        <taxon>Lamiales</taxon>
        <taxon>Pedaliaceae</taxon>
        <taxon>Sesamum</taxon>
    </lineage>
</organism>
<gene>
    <name evidence="1" type="ORF">Sradi_2273000</name>
</gene>